<evidence type="ECO:0000313" key="4">
    <source>
        <dbReference type="Proteomes" id="UP000664701"/>
    </source>
</evidence>
<feature type="chain" id="PRO_5047157242" description="Lipocalin-like domain-containing protein" evidence="2">
    <location>
        <begin position="22"/>
        <end position="272"/>
    </location>
</feature>
<evidence type="ECO:0008006" key="5">
    <source>
        <dbReference type="Google" id="ProtNLM"/>
    </source>
</evidence>
<sequence>MKRLLLLLFVLLLAACGRTTAPIESTSERSQTTQTSVVHETTMETSTDQTSSETNATSETQEPIPVETQANLVGTWVQKNLTLTIDEEGHWQLTGGITSQGTLKVAVDNGAIKMVKLYGFNVNIDSIGNYFIANVNEDSRKMNFGYLGTFTRQGQAEHVLTDNAYMDVVERETIDFNQNLIGTWTMKNKEYDFQNVWNYNPDGTFEVYSDGKGEAMTGTYQVDYLENDQINLTITYDGGETHTSEYTLRDGTLTEAGFEWAAQIRNTVPPAP</sequence>
<feature type="region of interest" description="Disordered" evidence="1">
    <location>
        <begin position="22"/>
        <end position="63"/>
    </location>
</feature>
<dbReference type="RefSeq" id="WP_207871633.1">
    <property type="nucleotide sequence ID" value="NZ_CP147251.1"/>
</dbReference>
<proteinExistence type="predicted"/>
<dbReference type="PROSITE" id="PS51257">
    <property type="entry name" value="PROKAR_LIPOPROTEIN"/>
    <property type="match status" value="1"/>
</dbReference>
<protein>
    <recommendedName>
        <fullName evidence="5">Lipocalin-like domain-containing protein</fullName>
    </recommendedName>
</protein>
<reference evidence="3 4" key="1">
    <citation type="submission" date="2021-03" db="EMBL/GenBank/DDBJ databases">
        <authorList>
            <person name="Gilmore M.S."/>
            <person name="Schwartzman J."/>
            <person name="Van Tyne D."/>
            <person name="Martin M."/>
            <person name="Earl A.M."/>
            <person name="Manson A.L."/>
            <person name="Straub T."/>
            <person name="Salamzade R."/>
            <person name="Saavedra J."/>
            <person name="Lebreton F."/>
            <person name="Prichula J."/>
            <person name="Schaufler K."/>
            <person name="Gaca A."/>
            <person name="Sgardioli B."/>
            <person name="Wagenaar J."/>
            <person name="Strong T."/>
        </authorList>
    </citation>
    <scope>NUCLEOTIDE SEQUENCE [LARGE SCALE GENOMIC DNA]</scope>
    <source>
        <strain evidence="3 4">DIV2402</strain>
    </source>
</reference>
<feature type="signal peptide" evidence="2">
    <location>
        <begin position="1"/>
        <end position="21"/>
    </location>
</feature>
<evidence type="ECO:0000256" key="2">
    <source>
        <dbReference type="SAM" id="SignalP"/>
    </source>
</evidence>
<organism evidence="3 4">
    <name type="scientific">Candidatus Enterococcus lowellii</name>
    <dbReference type="NCBI Taxonomy" id="2230877"/>
    <lineage>
        <taxon>Bacteria</taxon>
        <taxon>Bacillati</taxon>
        <taxon>Bacillota</taxon>
        <taxon>Bacilli</taxon>
        <taxon>Lactobacillales</taxon>
        <taxon>Enterococcaceae</taxon>
        <taxon>Enterococcus</taxon>
    </lineage>
</organism>
<gene>
    <name evidence="3" type="ORF">DOK78_000024</name>
</gene>
<feature type="compositionally biased region" description="Low complexity" evidence="1">
    <location>
        <begin position="24"/>
        <end position="36"/>
    </location>
</feature>
<name>A0ABZ2SHR7_9ENTE</name>
<dbReference type="Proteomes" id="UP000664701">
    <property type="component" value="Chromosome"/>
</dbReference>
<keyword evidence="2" id="KW-0732">Signal</keyword>
<dbReference type="EMBL" id="CP147251">
    <property type="protein sequence ID" value="WYJ75449.1"/>
    <property type="molecule type" value="Genomic_DNA"/>
</dbReference>
<keyword evidence="4" id="KW-1185">Reference proteome</keyword>
<feature type="compositionally biased region" description="Polar residues" evidence="1">
    <location>
        <begin position="37"/>
        <end position="61"/>
    </location>
</feature>
<evidence type="ECO:0000313" key="3">
    <source>
        <dbReference type="EMBL" id="WYJ75449.1"/>
    </source>
</evidence>
<evidence type="ECO:0000256" key="1">
    <source>
        <dbReference type="SAM" id="MobiDB-lite"/>
    </source>
</evidence>
<reference evidence="3 4" key="2">
    <citation type="submission" date="2024-03" db="EMBL/GenBank/DDBJ databases">
        <title>The Genome Sequence of Enterococcus sp. DIV2402.</title>
        <authorList>
            <consortium name="The Broad Institute Genomics Platform"/>
            <consortium name="The Broad Institute Microbial Omics Core"/>
            <consortium name="The Broad Institute Genomic Center for Infectious Diseases"/>
            <person name="Earl A."/>
            <person name="Manson A."/>
            <person name="Gilmore M."/>
            <person name="Schwartman J."/>
            <person name="Shea T."/>
            <person name="Abouelleil A."/>
            <person name="Cao P."/>
            <person name="Chapman S."/>
            <person name="Cusick C."/>
            <person name="Young S."/>
            <person name="Neafsey D."/>
            <person name="Nusbaum C."/>
            <person name="Birren B."/>
        </authorList>
    </citation>
    <scope>NUCLEOTIDE SEQUENCE [LARGE SCALE GENOMIC DNA]</scope>
    <source>
        <strain evidence="3 4">DIV2402</strain>
    </source>
</reference>
<accession>A0ABZ2SHR7</accession>